<reference evidence="4" key="1">
    <citation type="submission" date="2022-06" db="EMBL/GenBank/DDBJ databases">
        <authorList>
            <person name="Berger JAMES D."/>
            <person name="Berger JAMES D."/>
        </authorList>
    </citation>
    <scope>NUCLEOTIDE SEQUENCE [LARGE SCALE GENOMIC DNA]</scope>
</reference>
<dbReference type="WBParaSite" id="TREG1_42670.1">
    <property type="protein sequence ID" value="TREG1_42670.1"/>
    <property type="gene ID" value="TREG1_42670"/>
</dbReference>
<dbReference type="GO" id="GO:0035418">
    <property type="term" value="P:protein localization to synapse"/>
    <property type="evidence" value="ECO:0007669"/>
    <property type="project" value="TreeGrafter"/>
</dbReference>
<dbReference type="WBParaSite" id="TREG1_42670.4">
    <property type="protein sequence ID" value="TREG1_42670.4"/>
    <property type="gene ID" value="TREG1_42670"/>
</dbReference>
<dbReference type="WBParaSite" id="TREG1_42670.5">
    <property type="protein sequence ID" value="TREG1_42670.5"/>
    <property type="gene ID" value="TREG1_42670"/>
</dbReference>
<dbReference type="SUPFAM" id="SSF54768">
    <property type="entry name" value="dsRNA-binding domain-like"/>
    <property type="match status" value="3"/>
</dbReference>
<evidence type="ECO:0000313" key="6">
    <source>
        <dbReference type="WBParaSite" id="TREG1_42670.2"/>
    </source>
</evidence>
<dbReference type="SMART" id="SM00358">
    <property type="entry name" value="DSRM"/>
    <property type="match status" value="3"/>
</dbReference>
<accession>A0AA85JKX7</accession>
<dbReference type="Proteomes" id="UP000050795">
    <property type="component" value="Unassembled WGS sequence"/>
</dbReference>
<dbReference type="GO" id="GO:0043025">
    <property type="term" value="C:neuronal cell body"/>
    <property type="evidence" value="ECO:0007669"/>
    <property type="project" value="TreeGrafter"/>
</dbReference>
<keyword evidence="4" id="KW-1185">Reference proteome</keyword>
<dbReference type="GO" id="GO:0008298">
    <property type="term" value="P:intracellular mRNA localization"/>
    <property type="evidence" value="ECO:0007669"/>
    <property type="project" value="TreeGrafter"/>
</dbReference>
<evidence type="ECO:0000313" key="5">
    <source>
        <dbReference type="WBParaSite" id="TREG1_42670.1"/>
    </source>
</evidence>
<feature type="region of interest" description="Disordered" evidence="2">
    <location>
        <begin position="426"/>
        <end position="459"/>
    </location>
</feature>
<dbReference type="PANTHER" id="PTHR46054:SF3">
    <property type="entry name" value="MATERNAL EFFECT PROTEIN STAUFEN"/>
    <property type="match status" value="1"/>
</dbReference>
<sequence>MPSGSETPLFTLNKWCNFFGIDLTWTCEENGAYHNKVFRVTLIVHHRSLRDSEVYFGIGKRILEAKHRAAENALLSCRLFEESRLSLELPETERPCIKLKCVKPFIILMESSSTPDSPKLQLKQLVALLGSKVKFIHSGRSTDNALPIMYTATVGIVGRQYVGNATTKPGAEQEACIGALAALQRSLLSFIKRQKTKKGVVDDSNINICQYIHPESPSWRLRILSGLHFIYPRFKVKKSTGCEPSGYTCTCLLDGWGSTESLSMSAKKAQDSAAQAMLNKLNQTENKCSTVQLSNRDSNAASQCVHRKNVKSGKAKLQLNLNRATDQSVHPVCRLECFRASKRLDKIKYTLLNEQLQSGIQGSLVSGRSSFVYQIEFLNECIQGPAANNKRLAKRLAAEALLTKLGLSSEKLPEVKSALRIAEVPFPDNDDAENSLRHSSHGNPVPAENNDNGGRSGCLPNQMVHSKDYHVNFSCTSDTFVFSEEDEGKCSSLGRRNSHPVQKKDVKSKVLYNKQNPRSYSSMNLSMNEMHNFMQNHYTSSTSSRLSLPNSTSDREHNKNYKDFGVFDKTIGYWTDSKKLKCSLKTCSQSISENDLSGNHWHRKPDRLFDSAFPNVSLNCTHIKTNIRLQLLARVAAYCLKEHVSNPSLPMNTKKGLPGGENVSLVDQLVLLCKRLSVPCHFIDYPPTFYTGHKKQKEVDLRQFEYTVILLVGINPTNCITTLNYYSQMNDGYISVKASDYTRSIARQKAVQLVVQCLAKLIE</sequence>
<dbReference type="GO" id="GO:0007281">
    <property type="term" value="P:germ cell development"/>
    <property type="evidence" value="ECO:0007669"/>
    <property type="project" value="TreeGrafter"/>
</dbReference>
<dbReference type="GO" id="GO:0032839">
    <property type="term" value="C:dendrite cytoplasm"/>
    <property type="evidence" value="ECO:0007669"/>
    <property type="project" value="GOC"/>
</dbReference>
<name>A0AA85JKX7_TRIRE</name>
<dbReference type="WBParaSite" id="TREG1_42670.6">
    <property type="protein sequence ID" value="TREG1_42670.6"/>
    <property type="gene ID" value="TREG1_42670"/>
</dbReference>
<dbReference type="InterPro" id="IPR051740">
    <property type="entry name" value="DRBM-containing_protein"/>
</dbReference>
<feature type="domain" description="DRBM" evidence="3">
    <location>
        <begin position="330"/>
        <end position="407"/>
    </location>
</feature>
<dbReference type="Gene3D" id="3.30.160.20">
    <property type="match status" value="3"/>
</dbReference>
<dbReference type="PROSITE" id="PS50137">
    <property type="entry name" value="DS_RBD"/>
    <property type="match status" value="1"/>
</dbReference>
<proteinExistence type="predicted"/>
<dbReference type="GO" id="GO:0098964">
    <property type="term" value="P:anterograde dendritic transport of messenger ribonucleoprotein complex"/>
    <property type="evidence" value="ECO:0007669"/>
    <property type="project" value="TreeGrafter"/>
</dbReference>
<evidence type="ECO:0000313" key="4">
    <source>
        <dbReference type="Proteomes" id="UP000050795"/>
    </source>
</evidence>
<dbReference type="CDD" id="cd00048">
    <property type="entry name" value="DSRM_SF"/>
    <property type="match status" value="1"/>
</dbReference>
<organism evidence="4 5">
    <name type="scientific">Trichobilharzia regenti</name>
    <name type="common">Nasal bird schistosome</name>
    <dbReference type="NCBI Taxonomy" id="157069"/>
    <lineage>
        <taxon>Eukaryota</taxon>
        <taxon>Metazoa</taxon>
        <taxon>Spiralia</taxon>
        <taxon>Lophotrochozoa</taxon>
        <taxon>Platyhelminthes</taxon>
        <taxon>Trematoda</taxon>
        <taxon>Digenea</taxon>
        <taxon>Strigeidida</taxon>
        <taxon>Schistosomatoidea</taxon>
        <taxon>Schistosomatidae</taxon>
        <taxon>Trichobilharzia</taxon>
    </lineage>
</organism>
<dbReference type="AlphaFoldDB" id="A0AA85JKX7"/>
<dbReference type="GO" id="GO:0005886">
    <property type="term" value="C:plasma membrane"/>
    <property type="evidence" value="ECO:0007669"/>
    <property type="project" value="TreeGrafter"/>
</dbReference>
<protein>
    <recommendedName>
        <fullName evidence="3">DRBM domain-containing protein</fullName>
    </recommendedName>
</protein>
<evidence type="ECO:0000259" key="3">
    <source>
        <dbReference type="PROSITE" id="PS50137"/>
    </source>
</evidence>
<dbReference type="WBParaSite" id="TREG1_42670.3">
    <property type="protein sequence ID" value="TREG1_42670.3"/>
    <property type="gene ID" value="TREG1_42670"/>
</dbReference>
<dbReference type="GO" id="GO:0010494">
    <property type="term" value="C:cytoplasmic stress granule"/>
    <property type="evidence" value="ECO:0007669"/>
    <property type="project" value="TreeGrafter"/>
</dbReference>
<dbReference type="PANTHER" id="PTHR46054">
    <property type="entry name" value="MATERNAL EFFECT PROTEIN STAUFEN"/>
    <property type="match status" value="1"/>
</dbReference>
<dbReference type="GO" id="GO:0003729">
    <property type="term" value="F:mRNA binding"/>
    <property type="evidence" value="ECO:0007669"/>
    <property type="project" value="TreeGrafter"/>
</dbReference>
<reference evidence="5 6" key="2">
    <citation type="submission" date="2023-11" db="UniProtKB">
        <authorList>
            <consortium name="WormBaseParasite"/>
        </authorList>
    </citation>
    <scope>IDENTIFICATION</scope>
</reference>
<evidence type="ECO:0000256" key="2">
    <source>
        <dbReference type="SAM" id="MobiDB-lite"/>
    </source>
</evidence>
<evidence type="ECO:0000256" key="1">
    <source>
        <dbReference type="PROSITE-ProRule" id="PRU00266"/>
    </source>
</evidence>
<dbReference type="InterPro" id="IPR014720">
    <property type="entry name" value="dsRBD_dom"/>
</dbReference>
<keyword evidence="1" id="KW-0694">RNA-binding</keyword>
<dbReference type="GO" id="GO:0003725">
    <property type="term" value="F:double-stranded RNA binding"/>
    <property type="evidence" value="ECO:0007669"/>
    <property type="project" value="TreeGrafter"/>
</dbReference>
<dbReference type="WBParaSite" id="TREG1_42670.2">
    <property type="protein sequence ID" value="TREG1_42670.2"/>
    <property type="gene ID" value="TREG1_42670"/>
</dbReference>